<keyword evidence="1" id="KW-0732">Signal</keyword>
<accession>A0ABV6PQV9</accession>
<proteinExistence type="predicted"/>
<gene>
    <name evidence="2" type="ORF">ACFFGG_06465</name>
</gene>
<name>A0ABV6PQV9_9BURK</name>
<keyword evidence="3" id="KW-1185">Reference proteome</keyword>
<evidence type="ECO:0000313" key="3">
    <source>
        <dbReference type="Proteomes" id="UP001589834"/>
    </source>
</evidence>
<feature type="chain" id="PRO_5046319626" description="DnrO protein" evidence="1">
    <location>
        <begin position="26"/>
        <end position="163"/>
    </location>
</feature>
<comment type="caution">
    <text evidence="2">The sequence shown here is derived from an EMBL/GenBank/DDBJ whole genome shotgun (WGS) entry which is preliminary data.</text>
</comment>
<dbReference type="EMBL" id="JBHLTN010000011">
    <property type="protein sequence ID" value="MFC0592195.1"/>
    <property type="molecule type" value="Genomic_DNA"/>
</dbReference>
<evidence type="ECO:0008006" key="4">
    <source>
        <dbReference type="Google" id="ProtNLM"/>
    </source>
</evidence>
<reference evidence="2 3" key="1">
    <citation type="submission" date="2024-09" db="EMBL/GenBank/DDBJ databases">
        <authorList>
            <person name="Sun Q."/>
            <person name="Mori K."/>
        </authorList>
    </citation>
    <scope>NUCLEOTIDE SEQUENCE [LARGE SCALE GENOMIC DNA]</scope>
    <source>
        <strain evidence="2 3">NCAIM B.02336</strain>
    </source>
</reference>
<evidence type="ECO:0000313" key="2">
    <source>
        <dbReference type="EMBL" id="MFC0592195.1"/>
    </source>
</evidence>
<organism evidence="2 3">
    <name type="scientific">Ottowia pentelensis</name>
    <dbReference type="NCBI Taxonomy" id="511108"/>
    <lineage>
        <taxon>Bacteria</taxon>
        <taxon>Pseudomonadati</taxon>
        <taxon>Pseudomonadota</taxon>
        <taxon>Betaproteobacteria</taxon>
        <taxon>Burkholderiales</taxon>
        <taxon>Comamonadaceae</taxon>
        <taxon>Ottowia</taxon>
    </lineage>
</organism>
<sequence length="163" mass="17179">MEALKWTLAATAVATLLAVGAPVQAQTAGHDHGSAVPQELTLNQGRKWSTDAPLRKGMDNIRGLVAPKLKAAHAGTLQPAQYRDLAGKIEQEVAFIVQNCKLAPDADAQLHLVIADIGAGLDAMNGKSAGTEPADGLMHVAQAVNQYRTHFDHPGFRALPVAH</sequence>
<dbReference type="RefSeq" id="WP_377481221.1">
    <property type="nucleotide sequence ID" value="NZ_JBHLTN010000011.1"/>
</dbReference>
<protein>
    <recommendedName>
        <fullName evidence="4">DnrO protein</fullName>
    </recommendedName>
</protein>
<feature type="signal peptide" evidence="1">
    <location>
        <begin position="1"/>
        <end position="25"/>
    </location>
</feature>
<evidence type="ECO:0000256" key="1">
    <source>
        <dbReference type="SAM" id="SignalP"/>
    </source>
</evidence>
<dbReference type="Proteomes" id="UP001589834">
    <property type="component" value="Unassembled WGS sequence"/>
</dbReference>